<evidence type="ECO:0000313" key="1">
    <source>
        <dbReference type="EMBL" id="MDO5975253.1"/>
    </source>
</evidence>
<dbReference type="SUPFAM" id="SSF49464">
    <property type="entry name" value="Carboxypeptidase regulatory domain-like"/>
    <property type="match status" value="1"/>
</dbReference>
<dbReference type="Proteomes" id="UP001176806">
    <property type="component" value="Unassembled WGS sequence"/>
</dbReference>
<evidence type="ECO:0008006" key="3">
    <source>
        <dbReference type="Google" id="ProtNLM"/>
    </source>
</evidence>
<dbReference type="Pfam" id="PF13715">
    <property type="entry name" value="CarbopepD_reg_2"/>
    <property type="match status" value="1"/>
</dbReference>
<organism evidence="1 2">
    <name type="scientific">Flavivirga jejuensis</name>
    <dbReference type="NCBI Taxonomy" id="870487"/>
    <lineage>
        <taxon>Bacteria</taxon>
        <taxon>Pseudomonadati</taxon>
        <taxon>Bacteroidota</taxon>
        <taxon>Flavobacteriia</taxon>
        <taxon>Flavobacteriales</taxon>
        <taxon>Flavobacteriaceae</taxon>
        <taxon>Flavivirga</taxon>
    </lineage>
</organism>
<name>A0ABT8WQ09_9FLAO</name>
<dbReference type="RefSeq" id="WP_303302434.1">
    <property type="nucleotide sequence ID" value="NZ_BAABDA010000035.1"/>
</dbReference>
<keyword evidence="2" id="KW-1185">Reference proteome</keyword>
<dbReference type="EMBL" id="JAUOEL010000004">
    <property type="protein sequence ID" value="MDO5975253.1"/>
    <property type="molecule type" value="Genomic_DNA"/>
</dbReference>
<comment type="caution">
    <text evidence="1">The sequence shown here is derived from an EMBL/GenBank/DDBJ whole genome shotgun (WGS) entry which is preliminary data.</text>
</comment>
<sequence>MKYLIFILVPFSMLSQNITGKVYDNDTTVKGIDVFNLSKQTKTYTDNYGNFTIKASIGDTLSFHSIFHNKKIVELTKTDFNHIIVIELRKTINRLNEILIQNNIRPKTFTPVQVQNTLEEQTKEDIKRNPHKYGSSSKYGLDIVRVATLIGKIFKKNKTKNAATVPISYKDLDSLFSNNTFFNEALLINDLAIHKDYKHLFFEYCGTKNLNKELLTNKNDIILLDSLVTYSKAFLKIIEESKKK</sequence>
<proteinExistence type="predicted"/>
<reference evidence="1" key="1">
    <citation type="submission" date="2023-07" db="EMBL/GenBank/DDBJ databases">
        <title>Two novel species in the genus Flavivirga.</title>
        <authorList>
            <person name="Kwon K."/>
        </authorList>
    </citation>
    <scope>NUCLEOTIDE SEQUENCE</scope>
    <source>
        <strain evidence="1">KACC 14158</strain>
    </source>
</reference>
<dbReference type="InterPro" id="IPR008969">
    <property type="entry name" value="CarboxyPept-like_regulatory"/>
</dbReference>
<accession>A0ABT8WQ09</accession>
<evidence type="ECO:0000313" key="2">
    <source>
        <dbReference type="Proteomes" id="UP001176806"/>
    </source>
</evidence>
<gene>
    <name evidence="1" type="ORF">Q4Q40_13730</name>
</gene>
<protein>
    <recommendedName>
        <fullName evidence="3">Carboxypeptidase-like protein</fullName>
    </recommendedName>
</protein>